<name>A0A0H5QEZ5_9EUKA</name>
<sequence length="109" mass="11812">MVLGDADPSPTARQALRSIWDRIPLSNRPALIVPGLGPVPFIVFHDWVKAIASVLAPFRRIAILLDRSVEAAIVVMACLLTDQTSFIPIAINSSLERTSEMAAHADLLV</sequence>
<evidence type="ECO:0000313" key="1">
    <source>
        <dbReference type="EMBL" id="CRZ00618.1"/>
    </source>
</evidence>
<organism evidence="1">
    <name type="scientific">Spongospora subterranea</name>
    <dbReference type="NCBI Taxonomy" id="70186"/>
    <lineage>
        <taxon>Eukaryota</taxon>
        <taxon>Sar</taxon>
        <taxon>Rhizaria</taxon>
        <taxon>Endomyxa</taxon>
        <taxon>Phytomyxea</taxon>
        <taxon>Plasmodiophorida</taxon>
        <taxon>Plasmodiophoridae</taxon>
        <taxon>Spongospora</taxon>
    </lineage>
</organism>
<feature type="non-terminal residue" evidence="1">
    <location>
        <position position="109"/>
    </location>
</feature>
<reference evidence="1" key="1">
    <citation type="submission" date="2015-04" db="EMBL/GenBank/DDBJ databases">
        <title>The genome sequence of the plant pathogenic Rhizarian Plasmodiophora brassicae reveals insights in its biotrophic life cycle and the origin of chitin synthesis.</title>
        <authorList>
            <person name="Schwelm A."/>
            <person name="Fogelqvist J."/>
            <person name="Knaust A."/>
            <person name="Julke S."/>
            <person name="Lilja T."/>
            <person name="Dhandapani V."/>
            <person name="Bonilla-Rosso G."/>
            <person name="Karlsson M."/>
            <person name="Shevchenko A."/>
            <person name="Choi S.R."/>
            <person name="Kim H.G."/>
            <person name="Park J.Y."/>
            <person name="Lim Y.P."/>
            <person name="Ludwig-Muller J."/>
            <person name="Dixelius C."/>
        </authorList>
    </citation>
    <scope>NUCLEOTIDE SEQUENCE</scope>
    <source>
        <tissue evidence="1">Potato root galls</tissue>
    </source>
</reference>
<evidence type="ECO:0008006" key="2">
    <source>
        <dbReference type="Google" id="ProtNLM"/>
    </source>
</evidence>
<proteinExistence type="predicted"/>
<accession>A0A0H5QEZ5</accession>
<protein>
    <recommendedName>
        <fullName evidence="2">AMP-dependent synthetase/ligase domain-containing protein</fullName>
    </recommendedName>
</protein>
<dbReference type="AlphaFoldDB" id="A0A0H5QEZ5"/>
<dbReference type="EMBL" id="HACM01000176">
    <property type="protein sequence ID" value="CRZ00618.1"/>
    <property type="molecule type" value="Transcribed_RNA"/>
</dbReference>